<dbReference type="InterPro" id="IPR046348">
    <property type="entry name" value="SIS_dom_sf"/>
</dbReference>
<name>A0A381V969_9ZZZZ</name>
<reference evidence="3" key="1">
    <citation type="submission" date="2018-05" db="EMBL/GenBank/DDBJ databases">
        <authorList>
            <person name="Lanie J.A."/>
            <person name="Ng W.-L."/>
            <person name="Kazmierczak K.M."/>
            <person name="Andrzejewski T.M."/>
            <person name="Davidsen T.M."/>
            <person name="Wayne K.J."/>
            <person name="Tettelin H."/>
            <person name="Glass J.I."/>
            <person name="Rusch D."/>
            <person name="Podicherti R."/>
            <person name="Tsui H.-C.T."/>
            <person name="Winkler M.E."/>
        </authorList>
    </citation>
    <scope>NUCLEOTIDE SEQUENCE</scope>
</reference>
<evidence type="ECO:0000313" key="3">
    <source>
        <dbReference type="EMBL" id="SVA36694.1"/>
    </source>
</evidence>
<dbReference type="PROSITE" id="PS51464">
    <property type="entry name" value="SIS"/>
    <property type="match status" value="1"/>
</dbReference>
<evidence type="ECO:0000256" key="1">
    <source>
        <dbReference type="ARBA" id="ARBA00022737"/>
    </source>
</evidence>
<gene>
    <name evidence="3" type="ORF">METZ01_LOCUS89548</name>
</gene>
<dbReference type="Pfam" id="PF01380">
    <property type="entry name" value="SIS"/>
    <property type="match status" value="1"/>
</dbReference>
<dbReference type="InterPro" id="IPR001347">
    <property type="entry name" value="SIS_dom"/>
</dbReference>
<sequence length="316" mass="35854">MNNYDEIAELIKKKKFKFIVTIARGTSDCAALFGSYIFAKYLGLPTYSMPPSIITLEKSNFDFSLALVIVISQSGVSKDLIECEENVRKMGGKTLIISNNTNSPMINHSHFFFNLNADKEKSVAATKTFVMTLLVLLKLTFYSASKKKITSLIDQLSEHLIQDSKNQWNVESVDSSISTGFILSRGVGFALSNEISLKFKELCQEQIEPFSSAEVMHGPRSLIQNSFKLFILSINDDSGRSVQKDSKELMRYTNLSHEISFDKNINSNFFYPSFESSELDPIVIMTKFYPWVVNYSFKKGLDPDNPRYLTKITQTY</sequence>
<proteinExistence type="predicted"/>
<organism evidence="3">
    <name type="scientific">marine metagenome</name>
    <dbReference type="NCBI Taxonomy" id="408172"/>
    <lineage>
        <taxon>unclassified sequences</taxon>
        <taxon>metagenomes</taxon>
        <taxon>ecological metagenomes</taxon>
    </lineage>
</organism>
<dbReference type="AlphaFoldDB" id="A0A381V969"/>
<protein>
    <recommendedName>
        <fullName evidence="2">SIS domain-containing protein</fullName>
    </recommendedName>
</protein>
<feature type="domain" description="SIS" evidence="2">
    <location>
        <begin position="7"/>
        <end position="149"/>
    </location>
</feature>
<dbReference type="InterPro" id="IPR035466">
    <property type="entry name" value="GlmS/AgaS_SIS"/>
</dbReference>
<keyword evidence="1" id="KW-0677">Repeat</keyword>
<dbReference type="SUPFAM" id="SSF53697">
    <property type="entry name" value="SIS domain"/>
    <property type="match status" value="1"/>
</dbReference>
<dbReference type="Gene3D" id="3.40.50.10490">
    <property type="entry name" value="Glucose-6-phosphate isomerase like protein, domain 1"/>
    <property type="match status" value="2"/>
</dbReference>
<dbReference type="PANTHER" id="PTHR10937:SF8">
    <property type="entry name" value="AMINOTRANSFERASE-RELATED"/>
    <property type="match status" value="1"/>
</dbReference>
<dbReference type="EMBL" id="UINC01008142">
    <property type="protein sequence ID" value="SVA36694.1"/>
    <property type="molecule type" value="Genomic_DNA"/>
</dbReference>
<dbReference type="GO" id="GO:1901135">
    <property type="term" value="P:carbohydrate derivative metabolic process"/>
    <property type="evidence" value="ECO:0007669"/>
    <property type="project" value="InterPro"/>
</dbReference>
<dbReference type="CDD" id="cd05008">
    <property type="entry name" value="SIS_GlmS_GlmD_1"/>
    <property type="match status" value="1"/>
</dbReference>
<dbReference type="PANTHER" id="PTHR10937">
    <property type="entry name" value="GLUCOSAMINE--FRUCTOSE-6-PHOSPHATE AMINOTRANSFERASE, ISOMERIZING"/>
    <property type="match status" value="1"/>
</dbReference>
<accession>A0A381V969</accession>
<evidence type="ECO:0000259" key="2">
    <source>
        <dbReference type="PROSITE" id="PS51464"/>
    </source>
</evidence>
<dbReference type="GO" id="GO:0097367">
    <property type="term" value="F:carbohydrate derivative binding"/>
    <property type="evidence" value="ECO:0007669"/>
    <property type="project" value="InterPro"/>
</dbReference>